<keyword evidence="7" id="KW-0411">Iron-sulfur</keyword>
<protein>
    <recommendedName>
        <fullName evidence="8">Radical SAM core domain-containing protein</fullName>
    </recommendedName>
</protein>
<dbReference type="PANTHER" id="PTHR30544:SF5">
    <property type="entry name" value="RADICAL SAM CORE DOMAIN-CONTAINING PROTEIN"/>
    <property type="match status" value="1"/>
</dbReference>
<dbReference type="InterPro" id="IPR040072">
    <property type="entry name" value="Methyltransferase_A"/>
</dbReference>
<dbReference type="EMBL" id="UINC01181454">
    <property type="protein sequence ID" value="SVD91158.1"/>
    <property type="molecule type" value="Genomic_DNA"/>
</dbReference>
<evidence type="ECO:0000256" key="7">
    <source>
        <dbReference type="ARBA" id="ARBA00023014"/>
    </source>
</evidence>
<dbReference type="CDD" id="cd01335">
    <property type="entry name" value="Radical_SAM"/>
    <property type="match status" value="1"/>
</dbReference>
<evidence type="ECO:0000256" key="2">
    <source>
        <dbReference type="ARBA" id="ARBA00022485"/>
    </source>
</evidence>
<name>A0A382Z8X7_9ZZZZ</name>
<dbReference type="Gene3D" id="3.20.20.70">
    <property type="entry name" value="Aldolase class I"/>
    <property type="match status" value="1"/>
</dbReference>
<feature type="non-terminal residue" evidence="9">
    <location>
        <position position="1"/>
    </location>
</feature>
<dbReference type="PROSITE" id="PS51918">
    <property type="entry name" value="RADICAL_SAM"/>
    <property type="match status" value="1"/>
</dbReference>
<dbReference type="SUPFAM" id="SSF102114">
    <property type="entry name" value="Radical SAM enzymes"/>
    <property type="match status" value="1"/>
</dbReference>
<keyword evidence="3" id="KW-0698">rRNA processing</keyword>
<dbReference type="InterPro" id="IPR007197">
    <property type="entry name" value="rSAM"/>
</dbReference>
<gene>
    <name evidence="9" type="ORF">METZ01_LOCUS444012</name>
</gene>
<proteinExistence type="predicted"/>
<keyword evidence="6" id="KW-0408">Iron</keyword>
<feature type="non-terminal residue" evidence="9">
    <location>
        <position position="259"/>
    </location>
</feature>
<comment type="cofactor">
    <cofactor evidence="1">
        <name>[4Fe-4S] cluster</name>
        <dbReference type="ChEBI" id="CHEBI:49883"/>
    </cofactor>
</comment>
<dbReference type="GO" id="GO:0030488">
    <property type="term" value="P:tRNA methylation"/>
    <property type="evidence" value="ECO:0007669"/>
    <property type="project" value="TreeGrafter"/>
</dbReference>
<evidence type="ECO:0000256" key="5">
    <source>
        <dbReference type="ARBA" id="ARBA00022723"/>
    </source>
</evidence>
<dbReference type="GO" id="GO:0070475">
    <property type="term" value="P:rRNA base methylation"/>
    <property type="evidence" value="ECO:0007669"/>
    <property type="project" value="TreeGrafter"/>
</dbReference>
<evidence type="ECO:0000256" key="6">
    <source>
        <dbReference type="ARBA" id="ARBA00023004"/>
    </source>
</evidence>
<feature type="domain" description="Radical SAM core" evidence="8">
    <location>
        <begin position="114"/>
        <end position="259"/>
    </location>
</feature>
<dbReference type="Pfam" id="PF21016">
    <property type="entry name" value="RlmN_N"/>
    <property type="match status" value="1"/>
</dbReference>
<dbReference type="AlphaFoldDB" id="A0A382Z8X7"/>
<dbReference type="InterPro" id="IPR058240">
    <property type="entry name" value="rSAM_sf"/>
</dbReference>
<dbReference type="GO" id="GO:0051539">
    <property type="term" value="F:4 iron, 4 sulfur cluster binding"/>
    <property type="evidence" value="ECO:0007669"/>
    <property type="project" value="UniProtKB-KW"/>
</dbReference>
<evidence type="ECO:0000256" key="3">
    <source>
        <dbReference type="ARBA" id="ARBA00022552"/>
    </source>
</evidence>
<keyword evidence="2" id="KW-0004">4Fe-4S</keyword>
<evidence type="ECO:0000259" key="8">
    <source>
        <dbReference type="PROSITE" id="PS51918"/>
    </source>
</evidence>
<reference evidence="9" key="1">
    <citation type="submission" date="2018-05" db="EMBL/GenBank/DDBJ databases">
        <authorList>
            <person name="Lanie J.A."/>
            <person name="Ng W.-L."/>
            <person name="Kazmierczak K.M."/>
            <person name="Andrzejewski T.M."/>
            <person name="Davidsen T.M."/>
            <person name="Wayne K.J."/>
            <person name="Tettelin H."/>
            <person name="Glass J.I."/>
            <person name="Rusch D."/>
            <person name="Podicherti R."/>
            <person name="Tsui H.-C.T."/>
            <person name="Winkler M.E."/>
        </authorList>
    </citation>
    <scope>NUCLEOTIDE SEQUENCE</scope>
</reference>
<sequence>EGQKMHNKEKINQGLKSLSGLNRTELEKELSNMNIPNSQVNMRISQIWNWLYARGAKSIDEMTNLSKEFREKLKKRFDLKRPKIVKQEISTDGTRKWLIRFLDGSEIETVYIPDEDRGTLCVSSQVGCTLNCTFCYTGTQRLVRNLTSQEIISQLIIAKDTLKEWNKPIRQITNIVMMGMGEPLYNFENVRDGILTFSDDAGLSISKRKITLSTSGIVPKIEPAGNEIGVMLAVSLHATNNDLRDKLVPINKKYPIEEL</sequence>
<dbReference type="InterPro" id="IPR048641">
    <property type="entry name" value="RlmN_N"/>
</dbReference>
<accession>A0A382Z8X7</accession>
<evidence type="ECO:0000313" key="9">
    <source>
        <dbReference type="EMBL" id="SVD91158.1"/>
    </source>
</evidence>
<evidence type="ECO:0000256" key="4">
    <source>
        <dbReference type="ARBA" id="ARBA00022691"/>
    </source>
</evidence>
<dbReference type="GO" id="GO:0046872">
    <property type="term" value="F:metal ion binding"/>
    <property type="evidence" value="ECO:0007669"/>
    <property type="project" value="UniProtKB-KW"/>
</dbReference>
<dbReference type="InterPro" id="IPR013785">
    <property type="entry name" value="Aldolase_TIM"/>
</dbReference>
<dbReference type="GO" id="GO:0003824">
    <property type="term" value="F:catalytic activity"/>
    <property type="evidence" value="ECO:0007669"/>
    <property type="project" value="InterPro"/>
</dbReference>
<keyword evidence="5" id="KW-0479">Metal-binding</keyword>
<evidence type="ECO:0000256" key="1">
    <source>
        <dbReference type="ARBA" id="ARBA00001966"/>
    </source>
</evidence>
<dbReference type="Pfam" id="PF04055">
    <property type="entry name" value="Radical_SAM"/>
    <property type="match status" value="1"/>
</dbReference>
<organism evidence="9">
    <name type="scientific">marine metagenome</name>
    <dbReference type="NCBI Taxonomy" id="408172"/>
    <lineage>
        <taxon>unclassified sequences</taxon>
        <taxon>metagenomes</taxon>
        <taxon>ecological metagenomes</taxon>
    </lineage>
</organism>
<dbReference type="PANTHER" id="PTHR30544">
    <property type="entry name" value="23S RRNA METHYLTRANSFERASE"/>
    <property type="match status" value="1"/>
</dbReference>
<dbReference type="Gene3D" id="1.10.150.530">
    <property type="match status" value="1"/>
</dbReference>
<dbReference type="SFLD" id="SFLDS00029">
    <property type="entry name" value="Radical_SAM"/>
    <property type="match status" value="1"/>
</dbReference>
<keyword evidence="4" id="KW-0949">S-adenosyl-L-methionine</keyword>